<dbReference type="OMA" id="DNCYIAN"/>
<evidence type="ECO:0000256" key="1">
    <source>
        <dbReference type="SAM" id="MobiDB-lite"/>
    </source>
</evidence>
<feature type="compositionally biased region" description="Polar residues" evidence="1">
    <location>
        <begin position="120"/>
        <end position="135"/>
    </location>
</feature>
<feature type="region of interest" description="Disordered" evidence="1">
    <location>
        <begin position="255"/>
        <end position="305"/>
    </location>
</feature>
<reference evidence="3 4" key="1">
    <citation type="journal article" date="2019" name="Sci. Rep.">
        <title>Nanopore sequencing improves the draft genome of the human pathogenic amoeba Naegleria fowleri.</title>
        <authorList>
            <person name="Liechti N."/>
            <person name="Schurch N."/>
            <person name="Bruggmann R."/>
            <person name="Wittwer M."/>
        </authorList>
    </citation>
    <scope>NUCLEOTIDE SEQUENCE [LARGE SCALE GENOMIC DNA]</scope>
    <source>
        <strain evidence="3 4">ATCC 30894</strain>
    </source>
</reference>
<feature type="domain" description="PPM-type phosphatase" evidence="2">
    <location>
        <begin position="345"/>
        <end position="598"/>
    </location>
</feature>
<dbReference type="GO" id="GO:0004722">
    <property type="term" value="F:protein serine/threonine phosphatase activity"/>
    <property type="evidence" value="ECO:0007669"/>
    <property type="project" value="InterPro"/>
</dbReference>
<feature type="compositionally biased region" description="Polar residues" evidence="1">
    <location>
        <begin position="161"/>
        <end position="189"/>
    </location>
</feature>
<dbReference type="SMART" id="SM00332">
    <property type="entry name" value="PP2Cc"/>
    <property type="match status" value="1"/>
</dbReference>
<comment type="caution">
    <text evidence="3">The sequence shown here is derived from an EMBL/GenBank/DDBJ whole genome shotgun (WGS) entry which is preliminary data.</text>
</comment>
<evidence type="ECO:0000259" key="2">
    <source>
        <dbReference type="PROSITE" id="PS51746"/>
    </source>
</evidence>
<dbReference type="PANTHER" id="PTHR13832">
    <property type="entry name" value="PROTEIN PHOSPHATASE 2C"/>
    <property type="match status" value="1"/>
</dbReference>
<feature type="region of interest" description="Disordered" evidence="1">
    <location>
        <begin position="214"/>
        <end position="243"/>
    </location>
</feature>
<dbReference type="PANTHER" id="PTHR13832:SF827">
    <property type="entry name" value="PROTEIN PHOSPHATASE 1L"/>
    <property type="match status" value="1"/>
</dbReference>
<dbReference type="RefSeq" id="XP_044560332.1">
    <property type="nucleotide sequence ID" value="XM_044709157.1"/>
</dbReference>
<dbReference type="InterPro" id="IPR036457">
    <property type="entry name" value="PPM-type-like_dom_sf"/>
</dbReference>
<protein>
    <recommendedName>
        <fullName evidence="2">PPM-type phosphatase domain-containing protein</fullName>
    </recommendedName>
</protein>
<feature type="region of interest" description="Disordered" evidence="1">
    <location>
        <begin position="120"/>
        <end position="202"/>
    </location>
</feature>
<dbReference type="CDD" id="cd00143">
    <property type="entry name" value="PP2Cc"/>
    <property type="match status" value="1"/>
</dbReference>
<proteinExistence type="predicted"/>
<organism evidence="3 4">
    <name type="scientific">Naegleria fowleri</name>
    <name type="common">Brain eating amoeba</name>
    <dbReference type="NCBI Taxonomy" id="5763"/>
    <lineage>
        <taxon>Eukaryota</taxon>
        <taxon>Discoba</taxon>
        <taxon>Heterolobosea</taxon>
        <taxon>Tetramitia</taxon>
        <taxon>Eutetramitia</taxon>
        <taxon>Vahlkampfiidae</taxon>
        <taxon>Naegleria</taxon>
    </lineage>
</organism>
<dbReference type="PROSITE" id="PS51746">
    <property type="entry name" value="PPM_2"/>
    <property type="match status" value="1"/>
</dbReference>
<dbReference type="Pfam" id="PF00481">
    <property type="entry name" value="PP2C"/>
    <property type="match status" value="1"/>
</dbReference>
<dbReference type="EMBL" id="VFQX01000044">
    <property type="protein sequence ID" value="KAF0975619.1"/>
    <property type="molecule type" value="Genomic_DNA"/>
</dbReference>
<name>A0A6A5BRP5_NAEFO</name>
<dbReference type="SUPFAM" id="SSF81606">
    <property type="entry name" value="PP2C-like"/>
    <property type="match status" value="1"/>
</dbReference>
<dbReference type="Gene3D" id="3.60.40.10">
    <property type="entry name" value="PPM-type phosphatase domain"/>
    <property type="match status" value="1"/>
</dbReference>
<feature type="compositionally biased region" description="Low complexity" evidence="1">
    <location>
        <begin position="71"/>
        <end position="93"/>
    </location>
</feature>
<feature type="compositionally biased region" description="Low complexity" evidence="1">
    <location>
        <begin position="275"/>
        <end position="302"/>
    </location>
</feature>
<sequence>MRPVGLSSFTAAAVSSPAHSVGASSTVMVLSSPIASPHSSGQTHHGTMNTNNNNNNNNNNNGNHHHHHYQQQHNNHATNIIGNNNTNNHTMTIGSPQKAVKRPAMIHVGAYQGGFGLVSPSHSGGNEAQIPSTIVSPSGSSGHNNTTNNTNGSIITSPSNKTPSGSTSNTFVQHNTMSVINSGPRTPSGKSKKPLMENGITSPKVFRSTALSMIPSTPTKSSQQPSLQTSPAGGLNSPFKEIPSPLVRNCTAIEPRRNIQSSANNGMGKITRQVSASSSPSSSSSSSASSTSSKGSTTPSKKSIMEELKIDKVKNSLHRSISVHAIPSIANLCDNLFNNQSRKLSYSSASAQGKRPTMEDEHFFVKNIEEALSQPPNFRFHAMFGVFDGHCGPECAQHCKEDIVRAFVESFEACDIEFKQKLFGGSDDSLFSAEEYYAGCTANVCVLRNDDLYVANLGDTRCVLAHKGFAIQLSEDHKPSNKDERMRIEKNGGIVSFGRVNGALAVSRAFGDFEFKKKGSNLVSVVPDVSHFTLTKDSDFIIIACDGLWDVMSSSEAVKNVYNYLQQFKDPRKACEKLVEKALKDGSMDNITVILILLKELNKT</sequence>
<feature type="compositionally biased region" description="Low complexity" evidence="1">
    <location>
        <begin position="136"/>
        <end position="160"/>
    </location>
</feature>
<dbReference type="GeneID" id="68112831"/>
<evidence type="ECO:0000313" key="3">
    <source>
        <dbReference type="EMBL" id="KAF0975619.1"/>
    </source>
</evidence>
<feature type="compositionally biased region" description="Low complexity" evidence="1">
    <location>
        <begin position="215"/>
        <end position="231"/>
    </location>
</feature>
<gene>
    <name evidence="3" type="ORF">FDP41_005613</name>
</gene>
<keyword evidence="4" id="KW-1185">Reference proteome</keyword>
<dbReference type="OrthoDB" id="10264738at2759"/>
<dbReference type="InterPro" id="IPR001932">
    <property type="entry name" value="PPM-type_phosphatase-like_dom"/>
</dbReference>
<dbReference type="VEuPathDB" id="AmoebaDB:FDP41_005613"/>
<dbReference type="AlphaFoldDB" id="A0A6A5BRP5"/>
<dbReference type="InterPro" id="IPR015655">
    <property type="entry name" value="PP2C"/>
</dbReference>
<dbReference type="VEuPathDB" id="AmoebaDB:NfTy_067570"/>
<feature type="region of interest" description="Disordered" evidence="1">
    <location>
        <begin position="33"/>
        <end position="99"/>
    </location>
</feature>
<accession>A0A6A5BRP5</accession>
<dbReference type="Proteomes" id="UP000444721">
    <property type="component" value="Unassembled WGS sequence"/>
</dbReference>
<feature type="region of interest" description="Disordered" evidence="1">
    <location>
        <begin position="1"/>
        <end position="21"/>
    </location>
</feature>
<evidence type="ECO:0000313" key="4">
    <source>
        <dbReference type="Proteomes" id="UP000444721"/>
    </source>
</evidence>
<feature type="compositionally biased region" description="Low complexity" evidence="1">
    <location>
        <begin position="41"/>
        <end position="62"/>
    </location>
</feature>
<dbReference type="VEuPathDB" id="AmoebaDB:NF0023480"/>